<evidence type="ECO:0000313" key="8">
    <source>
        <dbReference type="Proteomes" id="UP000321638"/>
    </source>
</evidence>
<organism evidence="7 8">
    <name type="scientific">Vineibacter terrae</name>
    <dbReference type="NCBI Taxonomy" id="2586908"/>
    <lineage>
        <taxon>Bacteria</taxon>
        <taxon>Pseudomonadati</taxon>
        <taxon>Pseudomonadota</taxon>
        <taxon>Alphaproteobacteria</taxon>
        <taxon>Hyphomicrobiales</taxon>
        <taxon>Vineibacter</taxon>
    </lineage>
</organism>
<evidence type="ECO:0000256" key="3">
    <source>
        <dbReference type="ARBA" id="ARBA00023002"/>
    </source>
</evidence>
<feature type="binding site" evidence="5">
    <location>
        <position position="283"/>
    </location>
    <ligand>
        <name>Fe cation</name>
        <dbReference type="ChEBI" id="CHEBI:24875"/>
        <note>catalytic</note>
    </ligand>
</feature>
<dbReference type="GO" id="GO:0010436">
    <property type="term" value="F:carotenoid dioxygenase activity"/>
    <property type="evidence" value="ECO:0007669"/>
    <property type="project" value="TreeGrafter"/>
</dbReference>
<dbReference type="GO" id="GO:0046872">
    <property type="term" value="F:metal ion binding"/>
    <property type="evidence" value="ECO:0007669"/>
    <property type="project" value="UniProtKB-KW"/>
</dbReference>
<dbReference type="PANTHER" id="PTHR10543:SF89">
    <property type="entry name" value="CAROTENOID 9,10(9',10')-CLEAVAGE DIOXYGENASE 1"/>
    <property type="match status" value="1"/>
</dbReference>
<keyword evidence="2 5" id="KW-0479">Metal-binding</keyword>
<proteinExistence type="inferred from homology"/>
<keyword evidence="6" id="KW-0223">Dioxygenase</keyword>
<evidence type="ECO:0000256" key="1">
    <source>
        <dbReference type="ARBA" id="ARBA00006787"/>
    </source>
</evidence>
<feature type="binding site" evidence="5">
    <location>
        <position position="467"/>
    </location>
    <ligand>
        <name>Fe cation</name>
        <dbReference type="ChEBI" id="CHEBI:24875"/>
        <note>catalytic</note>
    </ligand>
</feature>
<comment type="similarity">
    <text evidence="1 6">Belongs to the carotenoid oxygenase family.</text>
</comment>
<keyword evidence="8" id="KW-1185">Reference proteome</keyword>
<evidence type="ECO:0000256" key="4">
    <source>
        <dbReference type="ARBA" id="ARBA00023004"/>
    </source>
</evidence>
<dbReference type="EMBL" id="VDUZ01000053">
    <property type="protein sequence ID" value="TXL70813.1"/>
    <property type="molecule type" value="Genomic_DNA"/>
</dbReference>
<keyword evidence="4 5" id="KW-0408">Iron</keyword>
<name>A0A5C8PAJ4_9HYPH</name>
<dbReference type="Pfam" id="PF03055">
    <property type="entry name" value="RPE65"/>
    <property type="match status" value="1"/>
</dbReference>
<dbReference type="OrthoDB" id="6636843at2"/>
<feature type="binding site" evidence="5">
    <location>
        <position position="167"/>
    </location>
    <ligand>
        <name>Fe cation</name>
        <dbReference type="ChEBI" id="CHEBI:24875"/>
        <note>catalytic</note>
    </ligand>
</feature>
<feature type="binding site" evidence="5">
    <location>
        <position position="218"/>
    </location>
    <ligand>
        <name>Fe cation</name>
        <dbReference type="ChEBI" id="CHEBI:24875"/>
        <note>catalytic</note>
    </ligand>
</feature>
<dbReference type="GO" id="GO:0016121">
    <property type="term" value="P:carotene catabolic process"/>
    <property type="evidence" value="ECO:0007669"/>
    <property type="project" value="TreeGrafter"/>
</dbReference>
<accession>A0A5C8PAJ4</accession>
<evidence type="ECO:0000256" key="2">
    <source>
        <dbReference type="ARBA" id="ARBA00022723"/>
    </source>
</evidence>
<reference evidence="7 8" key="1">
    <citation type="submission" date="2019-06" db="EMBL/GenBank/DDBJ databases">
        <title>New taxonomy in bacterial strain CC-CFT640, isolated from vineyard.</title>
        <authorList>
            <person name="Lin S.-Y."/>
            <person name="Tsai C.-F."/>
            <person name="Young C.-C."/>
        </authorList>
    </citation>
    <scope>NUCLEOTIDE SEQUENCE [LARGE SCALE GENOMIC DNA]</scope>
    <source>
        <strain evidence="7 8">CC-CFT640</strain>
    </source>
</reference>
<evidence type="ECO:0000256" key="6">
    <source>
        <dbReference type="RuleBase" id="RU364048"/>
    </source>
</evidence>
<comment type="caution">
    <text evidence="7">The sequence shown here is derived from an EMBL/GenBank/DDBJ whole genome shotgun (WGS) entry which is preliminary data.</text>
</comment>
<gene>
    <name evidence="7" type="ORF">FHP25_32965</name>
</gene>
<dbReference type="RefSeq" id="WP_147851261.1">
    <property type="nucleotide sequence ID" value="NZ_VDUZ01000053.1"/>
</dbReference>
<evidence type="ECO:0000313" key="7">
    <source>
        <dbReference type="EMBL" id="TXL70813.1"/>
    </source>
</evidence>
<evidence type="ECO:0000256" key="5">
    <source>
        <dbReference type="PIRSR" id="PIRSR604294-1"/>
    </source>
</evidence>
<dbReference type="PANTHER" id="PTHR10543">
    <property type="entry name" value="BETA-CAROTENE DIOXYGENASE"/>
    <property type="match status" value="1"/>
</dbReference>
<dbReference type="InterPro" id="IPR004294">
    <property type="entry name" value="Carotenoid_Oase"/>
</dbReference>
<protein>
    <recommendedName>
        <fullName evidence="6">Dioxygenase</fullName>
        <ecNumber evidence="6">1.13.11.-</ecNumber>
    </recommendedName>
</protein>
<comment type="cofactor">
    <cofactor evidence="5 6">
        <name>Fe(2+)</name>
        <dbReference type="ChEBI" id="CHEBI:29033"/>
    </cofactor>
    <text evidence="5 6">Binds 1 Fe(2+) ion per subunit.</text>
</comment>
<keyword evidence="3 6" id="KW-0560">Oxidoreductase</keyword>
<sequence length="475" mass="52598">MAKAFPTDEPFLQGFYAPLHMECDAPNLPISGEMPKAICGSLYRNGPNPQFAPRGPYHWFSGDGMVHAFHIENGRVAYLNRWVRTPKWQLENQEGEGLSGAFGNPRYSDPRVVALGSTIANTNIVWHGGRLLALEEAHAPYEMEPRGLASKGYHTFDGKLAGPVTAHPKIDPVSGEMVQFGYAAKGRFTPDLSYQVVDRDGRMRRCDFFQGPYPSMVHDFVVTRRHVIFPIFPLTGSMERAMKGAPPFAWEPDKGTHIGIMMRDGDVSSDIRWFTGDPCYVFHPMNAFDTEDGKVVCDMMKYPVAPLFPRPDGSPSSDKTPSATLVRWTFDLNGNSDTYKEAPLSEHVGEFPRLDERFAMLPYRHGYMQGGNVTDPQNPRASRNGIVHVDLATGRSQIWDPGPIDVAGEPIFVPRRDDAPEGDGWLLAVVYRGAENRSDLVVLDAANVSAGPVATAHLSHRVPAGFHGNWRPGPL</sequence>
<dbReference type="Proteomes" id="UP000321638">
    <property type="component" value="Unassembled WGS sequence"/>
</dbReference>
<dbReference type="EC" id="1.13.11.-" evidence="6"/>
<dbReference type="AlphaFoldDB" id="A0A5C8PAJ4"/>